<proteinExistence type="inferred from homology"/>
<dbReference type="EMBL" id="JAGSOG010000251">
    <property type="protein sequence ID" value="MBR7838019.1"/>
    <property type="molecule type" value="Genomic_DNA"/>
</dbReference>
<dbReference type="Pfam" id="PF13519">
    <property type="entry name" value="VWA_2"/>
    <property type="match status" value="1"/>
</dbReference>
<organism evidence="3 4">
    <name type="scientific">Actinospica durhamensis</name>
    <dbReference type="NCBI Taxonomy" id="1508375"/>
    <lineage>
        <taxon>Bacteria</taxon>
        <taxon>Bacillati</taxon>
        <taxon>Actinomycetota</taxon>
        <taxon>Actinomycetes</taxon>
        <taxon>Catenulisporales</taxon>
        <taxon>Actinospicaceae</taxon>
        <taxon>Actinospica</taxon>
    </lineage>
</organism>
<dbReference type="PANTHER" id="PTHR35023">
    <property type="entry name" value="CHELATASE-RELATED"/>
    <property type="match status" value="1"/>
</dbReference>
<dbReference type="InterPro" id="IPR041702">
    <property type="entry name" value="BchD/ChlD_VWA"/>
</dbReference>
<name>A0A941IS27_9ACTN</name>
<dbReference type="InterPro" id="IPR002035">
    <property type="entry name" value="VWF_A"/>
</dbReference>
<dbReference type="AlphaFoldDB" id="A0A941IS27"/>
<dbReference type="CDD" id="cd01451">
    <property type="entry name" value="vWA_Magnesium_chelatase"/>
    <property type="match status" value="1"/>
</dbReference>
<evidence type="ECO:0000313" key="4">
    <source>
        <dbReference type="Proteomes" id="UP000675781"/>
    </source>
</evidence>
<evidence type="ECO:0000256" key="1">
    <source>
        <dbReference type="ARBA" id="ARBA00005799"/>
    </source>
</evidence>
<dbReference type="Gene3D" id="3.40.50.410">
    <property type="entry name" value="von Willebrand factor, type A domain"/>
    <property type="match status" value="1"/>
</dbReference>
<feature type="non-terminal residue" evidence="3">
    <location>
        <position position="1"/>
    </location>
</feature>
<dbReference type="InterPro" id="IPR036465">
    <property type="entry name" value="vWFA_dom_sf"/>
</dbReference>
<feature type="domain" description="VWFA" evidence="2">
    <location>
        <begin position="39"/>
        <end position="175"/>
    </location>
</feature>
<accession>A0A941IS27</accession>
<evidence type="ECO:0000313" key="3">
    <source>
        <dbReference type="EMBL" id="MBR7838019.1"/>
    </source>
</evidence>
<gene>
    <name evidence="3" type="ORF">KDL01_32400</name>
</gene>
<keyword evidence="4" id="KW-1185">Reference proteome</keyword>
<evidence type="ECO:0000259" key="2">
    <source>
        <dbReference type="PROSITE" id="PS50234"/>
    </source>
</evidence>
<dbReference type="SUPFAM" id="SSF53300">
    <property type="entry name" value="vWA-like"/>
    <property type="match status" value="1"/>
</dbReference>
<comment type="similarity">
    <text evidence="1">Belongs to the Mg-chelatase subunits D/I family.</text>
</comment>
<dbReference type="SMART" id="SM00327">
    <property type="entry name" value="VWA"/>
    <property type="match status" value="1"/>
</dbReference>
<dbReference type="PROSITE" id="PS50234">
    <property type="entry name" value="VWFA"/>
    <property type="match status" value="1"/>
</dbReference>
<sequence>AAGRQAAAYDADAEQGAPRISFQPSDLRTAVRRDREGNLVLFAVDASGSMAARSRMAAVKGAVLSLLLDAYQRRDKVGLITFRGSSATLALPPTGSVEAAAARLASLPTGGRTPLASGLLLCHTVVQRERLRDPRRRALVVLVTDGRATGSASALADARRAAGLLAATGVTSIVVDCETGPVRLGLAAELAGGLEGEHVPMASLSAAALDHTVRRATSSTPEPLRKAA</sequence>
<dbReference type="RefSeq" id="WP_212532481.1">
    <property type="nucleotide sequence ID" value="NZ_JAGSOG010000251.1"/>
</dbReference>
<comment type="caution">
    <text evidence="3">The sequence shown here is derived from an EMBL/GenBank/DDBJ whole genome shotgun (WGS) entry which is preliminary data.</text>
</comment>
<reference evidence="3" key="1">
    <citation type="submission" date="2021-04" db="EMBL/GenBank/DDBJ databases">
        <title>Genome based classification of Actinospica acidithermotolerans sp. nov., an actinobacterium isolated from an Indonesian hot spring.</title>
        <authorList>
            <person name="Kusuma A.B."/>
            <person name="Putra K.E."/>
            <person name="Nafisah S."/>
            <person name="Loh J."/>
            <person name="Nouioui I."/>
            <person name="Goodfellow M."/>
        </authorList>
    </citation>
    <scope>NUCLEOTIDE SEQUENCE</scope>
    <source>
        <strain evidence="3">CSCA 57</strain>
    </source>
</reference>
<protein>
    <submittedName>
        <fullName evidence="3">VWA domain-containing protein</fullName>
    </submittedName>
</protein>
<dbReference type="PANTHER" id="PTHR35023:SF1">
    <property type="entry name" value="MG-PROTOPORPHYRIN IX CHELATASE"/>
    <property type="match status" value="1"/>
</dbReference>
<dbReference type="Proteomes" id="UP000675781">
    <property type="component" value="Unassembled WGS sequence"/>
</dbReference>
<dbReference type="InterPro" id="IPR052989">
    <property type="entry name" value="Mg-chelatase_DI-like"/>
</dbReference>